<evidence type="ECO:0000256" key="9">
    <source>
        <dbReference type="PIRSR" id="PIRSR602401-1"/>
    </source>
</evidence>
<evidence type="ECO:0000256" key="5">
    <source>
        <dbReference type="ARBA" id="ARBA00022723"/>
    </source>
</evidence>
<feature type="binding site" description="axial binding residue" evidence="9">
    <location>
        <position position="459"/>
    </location>
    <ligand>
        <name>heme</name>
        <dbReference type="ChEBI" id="CHEBI:30413"/>
    </ligand>
    <ligandPart>
        <name>Fe</name>
        <dbReference type="ChEBI" id="CHEBI:18248"/>
    </ligandPart>
</feature>
<feature type="signal peptide" evidence="11">
    <location>
        <begin position="1"/>
        <end position="26"/>
    </location>
</feature>
<dbReference type="CDD" id="cd11065">
    <property type="entry name" value="CYP64-like"/>
    <property type="match status" value="1"/>
</dbReference>
<protein>
    <recommendedName>
        <fullName evidence="14">Cytochrome P450</fullName>
    </recommendedName>
</protein>
<name>A0A8H5MCB0_9AGAR</name>
<dbReference type="InterPro" id="IPR036396">
    <property type="entry name" value="Cyt_P450_sf"/>
</dbReference>
<feature type="chain" id="PRO_5034634452" description="Cytochrome P450" evidence="11">
    <location>
        <begin position="27"/>
        <end position="533"/>
    </location>
</feature>
<dbReference type="PANTHER" id="PTHR46300">
    <property type="entry name" value="P450, PUTATIVE (EUROFUNG)-RELATED-RELATED"/>
    <property type="match status" value="1"/>
</dbReference>
<comment type="cofactor">
    <cofactor evidence="1 9">
        <name>heme</name>
        <dbReference type="ChEBI" id="CHEBI:30413"/>
    </cofactor>
</comment>
<keyword evidence="13" id="KW-1185">Reference proteome</keyword>
<dbReference type="Proteomes" id="UP000518752">
    <property type="component" value="Unassembled WGS sequence"/>
</dbReference>
<gene>
    <name evidence="12" type="ORF">D9757_004853</name>
</gene>
<dbReference type="Pfam" id="PF00067">
    <property type="entry name" value="p450"/>
    <property type="match status" value="1"/>
</dbReference>
<dbReference type="AlphaFoldDB" id="A0A8H5MCB0"/>
<evidence type="ECO:0000256" key="11">
    <source>
        <dbReference type="SAM" id="SignalP"/>
    </source>
</evidence>
<dbReference type="SUPFAM" id="SSF48264">
    <property type="entry name" value="Cytochrome P450"/>
    <property type="match status" value="1"/>
</dbReference>
<keyword evidence="8 10" id="KW-0503">Monooxygenase</keyword>
<dbReference type="PRINTS" id="PR00385">
    <property type="entry name" value="P450"/>
</dbReference>
<dbReference type="PRINTS" id="PR00463">
    <property type="entry name" value="EP450I"/>
</dbReference>
<comment type="pathway">
    <text evidence="2">Secondary metabolite biosynthesis.</text>
</comment>
<proteinExistence type="inferred from homology"/>
<evidence type="ECO:0000256" key="8">
    <source>
        <dbReference type="ARBA" id="ARBA00023033"/>
    </source>
</evidence>
<reference evidence="12 13" key="1">
    <citation type="journal article" date="2020" name="ISME J.">
        <title>Uncovering the hidden diversity of litter-decomposition mechanisms in mushroom-forming fungi.</title>
        <authorList>
            <person name="Floudas D."/>
            <person name="Bentzer J."/>
            <person name="Ahren D."/>
            <person name="Johansson T."/>
            <person name="Persson P."/>
            <person name="Tunlid A."/>
        </authorList>
    </citation>
    <scope>NUCLEOTIDE SEQUENCE [LARGE SCALE GENOMIC DNA]</scope>
    <source>
        <strain evidence="12 13">CBS 406.79</strain>
    </source>
</reference>
<evidence type="ECO:0000256" key="7">
    <source>
        <dbReference type="ARBA" id="ARBA00023004"/>
    </source>
</evidence>
<keyword evidence="4 9" id="KW-0349">Heme</keyword>
<comment type="similarity">
    <text evidence="3 10">Belongs to the cytochrome P450 family.</text>
</comment>
<accession>A0A8H5MCB0</accession>
<dbReference type="PANTHER" id="PTHR46300:SF7">
    <property type="entry name" value="P450, PUTATIVE (EUROFUNG)-RELATED"/>
    <property type="match status" value="1"/>
</dbReference>
<dbReference type="GO" id="GO:0016705">
    <property type="term" value="F:oxidoreductase activity, acting on paired donors, with incorporation or reduction of molecular oxygen"/>
    <property type="evidence" value="ECO:0007669"/>
    <property type="project" value="InterPro"/>
</dbReference>
<keyword evidence="5 9" id="KW-0479">Metal-binding</keyword>
<evidence type="ECO:0000256" key="6">
    <source>
        <dbReference type="ARBA" id="ARBA00023002"/>
    </source>
</evidence>
<evidence type="ECO:0000313" key="13">
    <source>
        <dbReference type="Proteomes" id="UP000518752"/>
    </source>
</evidence>
<dbReference type="PROSITE" id="PS00086">
    <property type="entry name" value="CYTOCHROME_P450"/>
    <property type="match status" value="1"/>
</dbReference>
<dbReference type="EMBL" id="JAACJN010000028">
    <property type="protein sequence ID" value="KAF5388732.1"/>
    <property type="molecule type" value="Genomic_DNA"/>
</dbReference>
<dbReference type="GO" id="GO:0020037">
    <property type="term" value="F:heme binding"/>
    <property type="evidence" value="ECO:0007669"/>
    <property type="project" value="InterPro"/>
</dbReference>
<evidence type="ECO:0008006" key="14">
    <source>
        <dbReference type="Google" id="ProtNLM"/>
    </source>
</evidence>
<evidence type="ECO:0000256" key="1">
    <source>
        <dbReference type="ARBA" id="ARBA00001971"/>
    </source>
</evidence>
<dbReference type="InterPro" id="IPR017972">
    <property type="entry name" value="Cyt_P450_CS"/>
</dbReference>
<evidence type="ECO:0000256" key="10">
    <source>
        <dbReference type="RuleBase" id="RU000461"/>
    </source>
</evidence>
<evidence type="ECO:0000313" key="12">
    <source>
        <dbReference type="EMBL" id="KAF5388732.1"/>
    </source>
</evidence>
<keyword evidence="11" id="KW-0732">Signal</keyword>
<dbReference type="Gene3D" id="1.10.630.10">
    <property type="entry name" value="Cytochrome P450"/>
    <property type="match status" value="1"/>
</dbReference>
<keyword evidence="7 9" id="KW-0408">Iron</keyword>
<evidence type="ECO:0000256" key="2">
    <source>
        <dbReference type="ARBA" id="ARBA00005179"/>
    </source>
</evidence>
<organism evidence="12 13">
    <name type="scientific">Collybiopsis confluens</name>
    <dbReference type="NCBI Taxonomy" id="2823264"/>
    <lineage>
        <taxon>Eukaryota</taxon>
        <taxon>Fungi</taxon>
        <taxon>Dikarya</taxon>
        <taxon>Basidiomycota</taxon>
        <taxon>Agaricomycotina</taxon>
        <taxon>Agaricomycetes</taxon>
        <taxon>Agaricomycetidae</taxon>
        <taxon>Agaricales</taxon>
        <taxon>Marasmiineae</taxon>
        <taxon>Omphalotaceae</taxon>
        <taxon>Collybiopsis</taxon>
    </lineage>
</organism>
<evidence type="ECO:0000256" key="4">
    <source>
        <dbReference type="ARBA" id="ARBA00022617"/>
    </source>
</evidence>
<sequence>MPSLIIVDFAALTALILLLHRISTRCSPSLPPGPRRWPLIGSALDFPKKKPHEAYSAMGRHYHSDLVYLDVAGMSLLVLNSTEAANDLFVERYKLYSDRPQFTMASELVGWDFAFSTFPYGRRWREYRALFNQESSPNNLRTHQKPVLQECLNIFLQRILNEPTHFNNHIHFLFGSTMLASAYGISTNDPNNRYIELAKEAVRGATEVAIPGTYIVDVFPLLKYLPAWLPGMGFQKKAAYERRFVEGMVREPMEFVRRNMETGTAKSSMASRHLQMMQDEGSWSECKEETLRNVLGLLYAVQGSLVNAEFVAGSDTTATATKTVILALVCNPESMKKGQAAVDAVIGSDRLPNFGDESSIPYIDAFVMEVLRWRLVSPLGIAHYASKSDTYRGYYIPANTIVIGNSWAILNDPSIYGKEFDVELFRPERFLKLNLDGSETLDRSIPYPEAAFGFGRRICPGRDLAHSALWLITASLLACFNFAKAVDENGKQIHPDMDYLDGFISHPRPFQCVIRPRSRMVEDLIHQSVDGQA</sequence>
<dbReference type="OrthoDB" id="2789670at2759"/>
<dbReference type="InterPro" id="IPR001128">
    <property type="entry name" value="Cyt_P450"/>
</dbReference>
<comment type="caution">
    <text evidence="12">The sequence shown here is derived from an EMBL/GenBank/DDBJ whole genome shotgun (WGS) entry which is preliminary data.</text>
</comment>
<evidence type="ECO:0000256" key="3">
    <source>
        <dbReference type="ARBA" id="ARBA00010617"/>
    </source>
</evidence>
<keyword evidence="6 10" id="KW-0560">Oxidoreductase</keyword>
<dbReference type="GO" id="GO:0004497">
    <property type="term" value="F:monooxygenase activity"/>
    <property type="evidence" value="ECO:0007669"/>
    <property type="project" value="UniProtKB-KW"/>
</dbReference>
<dbReference type="GO" id="GO:0005506">
    <property type="term" value="F:iron ion binding"/>
    <property type="evidence" value="ECO:0007669"/>
    <property type="project" value="InterPro"/>
</dbReference>
<dbReference type="InterPro" id="IPR050364">
    <property type="entry name" value="Cytochrome_P450_fung"/>
</dbReference>
<dbReference type="InterPro" id="IPR002401">
    <property type="entry name" value="Cyt_P450_E_grp-I"/>
</dbReference>